<dbReference type="EMBL" id="PFBD01000002">
    <property type="protein sequence ID" value="PIR87449.1"/>
    <property type="molecule type" value="Genomic_DNA"/>
</dbReference>
<dbReference type="NCBIfam" id="NF037982">
    <property type="entry name" value="Nramp_1"/>
    <property type="match status" value="1"/>
</dbReference>
<feature type="transmembrane region" description="Helical" evidence="1">
    <location>
        <begin position="28"/>
        <end position="49"/>
    </location>
</feature>
<reference evidence="3" key="1">
    <citation type="submission" date="2017-09" db="EMBL/GenBank/DDBJ databases">
        <title>Depth-based differentiation of microbial function through sediment-hosted aquifers and enrichment of novel symbionts in the deep terrestrial subsurface.</title>
        <authorList>
            <person name="Probst A.J."/>
            <person name="Ladd B."/>
            <person name="Jarett J.K."/>
            <person name="Geller-Mcgrath D.E."/>
            <person name="Sieber C.M.K."/>
            <person name="Emerson J.B."/>
            <person name="Anantharaman K."/>
            <person name="Thomas B.C."/>
            <person name="Malmstrom R."/>
            <person name="Stieglmeier M."/>
            <person name="Klingl A."/>
            <person name="Woyke T."/>
            <person name="Ryan C.M."/>
            <person name="Banfield J.F."/>
        </authorList>
    </citation>
    <scope>NUCLEOTIDE SEQUENCE [LARGE SCALE GENOMIC DNA]</scope>
</reference>
<dbReference type="Proteomes" id="UP000229526">
    <property type="component" value="Unassembled WGS sequence"/>
</dbReference>
<keyword evidence="1" id="KW-0472">Membrane</keyword>
<evidence type="ECO:0000313" key="2">
    <source>
        <dbReference type="EMBL" id="PIR87449.1"/>
    </source>
</evidence>
<feature type="transmembrane region" description="Helical" evidence="1">
    <location>
        <begin position="205"/>
        <end position="229"/>
    </location>
</feature>
<evidence type="ECO:0000313" key="3">
    <source>
        <dbReference type="Proteomes" id="UP000229526"/>
    </source>
</evidence>
<evidence type="ECO:0000256" key="1">
    <source>
        <dbReference type="SAM" id="Phobius"/>
    </source>
</evidence>
<feature type="transmembrane region" description="Helical" evidence="1">
    <location>
        <begin position="133"/>
        <end position="149"/>
    </location>
</feature>
<feature type="transmembrane region" description="Helical" evidence="1">
    <location>
        <begin position="387"/>
        <end position="404"/>
    </location>
</feature>
<feature type="transmembrane region" description="Helical" evidence="1">
    <location>
        <begin position="95"/>
        <end position="113"/>
    </location>
</feature>
<name>A0A2H0UM00_9BACT</name>
<keyword evidence="1" id="KW-0812">Transmembrane</keyword>
<feature type="transmembrane region" description="Helical" evidence="1">
    <location>
        <begin position="446"/>
        <end position="469"/>
    </location>
</feature>
<dbReference type="AlphaFoldDB" id="A0A2H0UM00"/>
<organism evidence="2 3">
    <name type="scientific">Candidatus Harrisonbacteria bacterium CG10_big_fil_rev_8_21_14_0_10_49_15</name>
    <dbReference type="NCBI Taxonomy" id="1974587"/>
    <lineage>
        <taxon>Bacteria</taxon>
        <taxon>Candidatus Harrisoniibacteriota</taxon>
    </lineage>
</organism>
<feature type="transmembrane region" description="Helical" evidence="1">
    <location>
        <begin position="284"/>
        <end position="305"/>
    </location>
</feature>
<accession>A0A2H0UM00</accession>
<evidence type="ECO:0008006" key="4">
    <source>
        <dbReference type="Google" id="ProtNLM"/>
    </source>
</evidence>
<proteinExistence type="predicted"/>
<comment type="caution">
    <text evidence="2">The sequence shown here is derived from an EMBL/GenBank/DDBJ whole genome shotgun (WGS) entry which is preliminary data.</text>
</comment>
<gene>
    <name evidence="2" type="ORF">COU11_00325</name>
</gene>
<keyword evidence="1" id="KW-1133">Transmembrane helix</keyword>
<protein>
    <recommendedName>
        <fullName evidence="4">Divalent metal cation transporter</fullName>
    </recommendedName>
</protein>
<feature type="transmembrane region" description="Helical" evidence="1">
    <location>
        <begin position="410"/>
        <end position="434"/>
    </location>
</feature>
<feature type="transmembrane region" description="Helical" evidence="1">
    <location>
        <begin position="337"/>
        <end position="366"/>
    </location>
</feature>
<feature type="transmembrane region" description="Helical" evidence="1">
    <location>
        <begin position="161"/>
        <end position="181"/>
    </location>
</feature>
<sequence length="475" mass="52887">MLKDFETNKNYPDLEVKSLPRPVSWRKALGVGLVTLGLSIGTGELILWPHLTSKFGLGILWGALVGITLQYFINQEVARLALATGESFFTSSSRVFRYFPFLWLGGALLLYIWPGWAGAIGTTLTALFGFGNYIVWAWVSLALVLVITFSGRTAYKMLERALMFVIPLFFALLIFVSFLNLNNGHIVQVFKGLFNFGWLPEGIDLSVFLAAAVFAGAGGILNLCISLWYRDKQLGMASYVGRITNPISGRAETVATTGAIFETSPDQLRRWRGWMRYIRIDQGLIFWFLGLVTLILLSANAFVVLSPLGLVPEGTEVAVVQAEIFGQQWGLLGSRAFLVMTFLMLFSAMWAIIDAFVRIVSDILYVNSRIGSLQKWFAVLRNFSIHQLYYGLIVGLVIINAALIPLHQPLFFLVVSSVLGGVVMALYVPLLLYINNRRLPKPLRPGLVTNAMLVLASLFYGVFSVLLLIQKFFHT</sequence>
<feature type="transmembrane region" description="Helical" evidence="1">
    <location>
        <begin position="55"/>
        <end position="74"/>
    </location>
</feature>